<evidence type="ECO:0000313" key="2">
    <source>
        <dbReference type="EMBL" id="MDP2541397.1"/>
    </source>
</evidence>
<dbReference type="RefSeq" id="WP_099213822.1">
    <property type="nucleotide sequence ID" value="NZ_JAUYVU010000005.1"/>
</dbReference>
<dbReference type="PROSITE" id="PS50042">
    <property type="entry name" value="CNMP_BINDING_3"/>
    <property type="match status" value="1"/>
</dbReference>
<dbReference type="InterPro" id="IPR018490">
    <property type="entry name" value="cNMP-bd_dom_sf"/>
</dbReference>
<name>A0A2G1BYS7_9FLAO</name>
<accession>A0A2G1BYS7</accession>
<dbReference type="EMBL" id="PDUU01000001">
    <property type="protein sequence ID" value="PHN99148.1"/>
    <property type="molecule type" value="Genomic_DNA"/>
</dbReference>
<dbReference type="CDD" id="cd00038">
    <property type="entry name" value="CAP_ED"/>
    <property type="match status" value="1"/>
</dbReference>
<dbReference type="Proteomes" id="UP000222163">
    <property type="component" value="Unassembled WGS sequence"/>
</dbReference>
<evidence type="ECO:0000313" key="4">
    <source>
        <dbReference type="Proteomes" id="UP000222163"/>
    </source>
</evidence>
<sequence length="200" mass="22874">MDQPNEYKAFLASVFNRYATVSNDSVSSLFSVAKVHDLKKGATLLPFGKVSKHIHVLYKGAVVSCFLHKNGTVYHKNIFLSGSFIGSVVSSLTNTPSQFSLEVIEDSTVISFPYDVYRQLIRENQDLQNFYIAYLEKNWVIDKEKREIDIVLKEAKERYLDFVNANPNIENRIPLHYIASHLGITPTQLSRIRKSIKKNM</sequence>
<reference evidence="3" key="2">
    <citation type="submission" date="2017-10" db="EMBL/GenBank/DDBJ databases">
        <authorList>
            <person name="Enke T.N."/>
            <person name="Cordero O.X."/>
        </authorList>
    </citation>
    <scope>NUCLEOTIDE SEQUENCE</scope>
    <source>
        <strain evidence="3">4G03</strain>
    </source>
</reference>
<comment type="caution">
    <text evidence="3">The sequence shown here is derived from an EMBL/GenBank/DDBJ whole genome shotgun (WGS) entry which is preliminary data.</text>
</comment>
<dbReference type="Proteomes" id="UP001242342">
    <property type="component" value="Unassembled WGS sequence"/>
</dbReference>
<reference evidence="2 5" key="3">
    <citation type="submission" date="2023-07" db="EMBL/GenBank/DDBJ databases">
        <title>Genome content predicts the carbon catabolic preferences of heterotrophic bacteria.</title>
        <authorList>
            <person name="Gralka M."/>
        </authorList>
    </citation>
    <scope>NUCLEOTIDE SEQUENCE [LARGE SCALE GENOMIC DNA]</scope>
    <source>
        <strain evidence="2 5">4G03</strain>
    </source>
</reference>
<evidence type="ECO:0000259" key="1">
    <source>
        <dbReference type="PROSITE" id="PS50042"/>
    </source>
</evidence>
<organism evidence="3 4">
    <name type="scientific">Tenacibaculum discolor</name>
    <dbReference type="NCBI Taxonomy" id="361581"/>
    <lineage>
        <taxon>Bacteria</taxon>
        <taxon>Pseudomonadati</taxon>
        <taxon>Bacteroidota</taxon>
        <taxon>Flavobacteriia</taxon>
        <taxon>Flavobacteriales</taxon>
        <taxon>Flavobacteriaceae</taxon>
        <taxon>Tenacibaculum</taxon>
    </lineage>
</organism>
<dbReference type="AlphaFoldDB" id="A0A2G1BYS7"/>
<protein>
    <submittedName>
        <fullName evidence="2">Crp/Fnr family transcriptional regulator</fullName>
    </submittedName>
    <submittedName>
        <fullName evidence="3">Cyclic nucleotide-binding protein</fullName>
    </submittedName>
</protein>
<dbReference type="Gene3D" id="2.60.120.10">
    <property type="entry name" value="Jelly Rolls"/>
    <property type="match status" value="1"/>
</dbReference>
<reference evidence="3 4" key="1">
    <citation type="journal article" date="2016" name="Nat. Commun.">
        <title>Microbial interactions lead to rapid micro-scale successions on model marine particles.</title>
        <authorList>
            <person name="Datta M.S."/>
            <person name="Sliwerska E."/>
            <person name="Gore J."/>
            <person name="Polz M.F."/>
            <person name="Cordero O.X."/>
        </authorList>
    </citation>
    <scope>NUCLEOTIDE SEQUENCE [LARGE SCALE GENOMIC DNA]</scope>
    <source>
        <strain evidence="3 4">4G03</strain>
    </source>
</reference>
<evidence type="ECO:0000313" key="3">
    <source>
        <dbReference type="EMBL" id="PHN99148.1"/>
    </source>
</evidence>
<evidence type="ECO:0000313" key="5">
    <source>
        <dbReference type="Proteomes" id="UP001242342"/>
    </source>
</evidence>
<dbReference type="Pfam" id="PF00027">
    <property type="entry name" value="cNMP_binding"/>
    <property type="match status" value="1"/>
</dbReference>
<dbReference type="InterPro" id="IPR014710">
    <property type="entry name" value="RmlC-like_jellyroll"/>
</dbReference>
<keyword evidence="5" id="KW-1185">Reference proteome</keyword>
<gene>
    <name evidence="3" type="ORF">CSC81_00585</name>
    <name evidence="2" type="ORF">Q8W23_07925</name>
</gene>
<proteinExistence type="predicted"/>
<dbReference type="EMBL" id="JAUYVU010000005">
    <property type="protein sequence ID" value="MDP2541397.1"/>
    <property type="molecule type" value="Genomic_DNA"/>
</dbReference>
<dbReference type="InterPro" id="IPR000595">
    <property type="entry name" value="cNMP-bd_dom"/>
</dbReference>
<dbReference type="SUPFAM" id="SSF51206">
    <property type="entry name" value="cAMP-binding domain-like"/>
    <property type="match status" value="1"/>
</dbReference>
<feature type="domain" description="Cyclic nucleotide-binding" evidence="1">
    <location>
        <begin position="17"/>
        <end position="138"/>
    </location>
</feature>